<proteinExistence type="predicted"/>
<name>A0AAE1HK91_9NEOP</name>
<feature type="non-terminal residue" evidence="2">
    <location>
        <position position="126"/>
    </location>
</feature>
<feature type="region of interest" description="Disordered" evidence="1">
    <location>
        <begin position="1"/>
        <end position="126"/>
    </location>
</feature>
<dbReference type="Proteomes" id="UP001219518">
    <property type="component" value="Unassembled WGS sequence"/>
</dbReference>
<evidence type="ECO:0000256" key="1">
    <source>
        <dbReference type="SAM" id="MobiDB-lite"/>
    </source>
</evidence>
<keyword evidence="3" id="KW-1185">Reference proteome</keyword>
<dbReference type="AlphaFoldDB" id="A0AAE1HK91"/>
<protein>
    <submittedName>
        <fullName evidence="2">Adenylosuccinate synthetase</fullName>
    </submittedName>
</protein>
<organism evidence="2 3">
    <name type="scientific">Frankliniella fusca</name>
    <dbReference type="NCBI Taxonomy" id="407009"/>
    <lineage>
        <taxon>Eukaryota</taxon>
        <taxon>Metazoa</taxon>
        <taxon>Ecdysozoa</taxon>
        <taxon>Arthropoda</taxon>
        <taxon>Hexapoda</taxon>
        <taxon>Insecta</taxon>
        <taxon>Pterygota</taxon>
        <taxon>Neoptera</taxon>
        <taxon>Paraneoptera</taxon>
        <taxon>Thysanoptera</taxon>
        <taxon>Terebrantia</taxon>
        <taxon>Thripoidea</taxon>
        <taxon>Thripidae</taxon>
        <taxon>Frankliniella</taxon>
    </lineage>
</organism>
<feature type="compositionally biased region" description="Basic and acidic residues" evidence="1">
    <location>
        <begin position="117"/>
        <end position="126"/>
    </location>
</feature>
<gene>
    <name evidence="2" type="ORF">KUF71_000156</name>
</gene>
<dbReference type="EMBL" id="JAHWGI010001108">
    <property type="protein sequence ID" value="KAK3922754.1"/>
    <property type="molecule type" value="Genomic_DNA"/>
</dbReference>
<comment type="caution">
    <text evidence="2">The sequence shown here is derived from an EMBL/GenBank/DDBJ whole genome shotgun (WGS) entry which is preliminary data.</text>
</comment>
<evidence type="ECO:0000313" key="3">
    <source>
        <dbReference type="Proteomes" id="UP001219518"/>
    </source>
</evidence>
<accession>A0AAE1HK91</accession>
<feature type="compositionally biased region" description="Basic and acidic residues" evidence="1">
    <location>
        <begin position="27"/>
        <end position="38"/>
    </location>
</feature>
<reference evidence="2" key="2">
    <citation type="journal article" date="2023" name="BMC Genomics">
        <title>Pest status, molecular evolution, and epigenetic factors derived from the genome assembly of Frankliniella fusca, a thysanopteran phytovirus vector.</title>
        <authorList>
            <person name="Catto M.A."/>
            <person name="Labadie P.E."/>
            <person name="Jacobson A.L."/>
            <person name="Kennedy G.G."/>
            <person name="Srinivasan R."/>
            <person name="Hunt B.G."/>
        </authorList>
    </citation>
    <scope>NUCLEOTIDE SEQUENCE</scope>
    <source>
        <strain evidence="2">PL_HMW_Pooled</strain>
    </source>
</reference>
<sequence>PDKIPVRVQPGRHPGGTRETPEWYPGDTRETPGRHPETLEGYPGDTRGRPTTLVPGVSRQRGRSGPREHARESRENGHLSGQGGRARGPCWEPSAVRPPAKAKNPQNREGYPLCKIKAGDPIERGG</sequence>
<reference evidence="2" key="1">
    <citation type="submission" date="2021-07" db="EMBL/GenBank/DDBJ databases">
        <authorList>
            <person name="Catto M.A."/>
            <person name="Jacobson A."/>
            <person name="Kennedy G."/>
            <person name="Labadie P."/>
            <person name="Hunt B.G."/>
            <person name="Srinivasan R."/>
        </authorList>
    </citation>
    <scope>NUCLEOTIDE SEQUENCE</scope>
    <source>
        <strain evidence="2">PL_HMW_Pooled</strain>
        <tissue evidence="2">Head</tissue>
    </source>
</reference>
<evidence type="ECO:0000313" key="2">
    <source>
        <dbReference type="EMBL" id="KAK3922754.1"/>
    </source>
</evidence>
<feature type="compositionally biased region" description="Basic and acidic residues" evidence="1">
    <location>
        <begin position="65"/>
        <end position="77"/>
    </location>
</feature>